<proteinExistence type="predicted"/>
<accession>A0ACC2NXB1</accession>
<evidence type="ECO:0000313" key="1">
    <source>
        <dbReference type="EMBL" id="KAJ8675940.1"/>
    </source>
</evidence>
<organism evidence="1 2">
    <name type="scientific">Eretmocerus hayati</name>
    <dbReference type="NCBI Taxonomy" id="131215"/>
    <lineage>
        <taxon>Eukaryota</taxon>
        <taxon>Metazoa</taxon>
        <taxon>Ecdysozoa</taxon>
        <taxon>Arthropoda</taxon>
        <taxon>Hexapoda</taxon>
        <taxon>Insecta</taxon>
        <taxon>Pterygota</taxon>
        <taxon>Neoptera</taxon>
        <taxon>Endopterygota</taxon>
        <taxon>Hymenoptera</taxon>
        <taxon>Apocrita</taxon>
        <taxon>Proctotrupomorpha</taxon>
        <taxon>Chalcidoidea</taxon>
        <taxon>Aphelinidae</taxon>
        <taxon>Aphelininae</taxon>
        <taxon>Eretmocerus</taxon>
    </lineage>
</organism>
<dbReference type="EMBL" id="CM056742">
    <property type="protein sequence ID" value="KAJ8675940.1"/>
    <property type="molecule type" value="Genomic_DNA"/>
</dbReference>
<comment type="caution">
    <text evidence="1">The sequence shown here is derived from an EMBL/GenBank/DDBJ whole genome shotgun (WGS) entry which is preliminary data.</text>
</comment>
<keyword evidence="2" id="KW-1185">Reference proteome</keyword>
<evidence type="ECO:0000313" key="2">
    <source>
        <dbReference type="Proteomes" id="UP001239111"/>
    </source>
</evidence>
<gene>
    <name evidence="1" type="ORF">QAD02_011726</name>
</gene>
<protein>
    <submittedName>
        <fullName evidence="1">Uncharacterized protein</fullName>
    </submittedName>
</protein>
<reference evidence="1" key="1">
    <citation type="submission" date="2023-04" db="EMBL/GenBank/DDBJ databases">
        <title>A chromosome-level genome assembly of the parasitoid wasp Eretmocerus hayati.</title>
        <authorList>
            <person name="Zhong Y."/>
            <person name="Liu S."/>
            <person name="Liu Y."/>
        </authorList>
    </citation>
    <scope>NUCLEOTIDE SEQUENCE</scope>
    <source>
        <strain evidence="1">ZJU_SS_LIU_2023</strain>
    </source>
</reference>
<dbReference type="Proteomes" id="UP001239111">
    <property type="component" value="Chromosome 2"/>
</dbReference>
<sequence>MEDLSQGLNDSNLDFNQLFSDGVHICLEILIQKDLMRRELSTPVSRDAIEIGHQMSILITQYFENLTPVEDDELYLADEEFDSLVIDLNLDTDGHNDESDKFTETPESPIVLHADSQESNQTSSQESETSTELSSISATKKFKSDPISLQLKIKMVAIADAHPNWGLSTLQRNGCAALTRMDTLIRWRADIAKNGTQFDRSDYIHEKTFESFKEARSRRQPVLFRNCQEWALQADFEYDAEVHSLNPNSGNDTGNESEADTNNRKKFYASKTWITRFKARYRIK</sequence>
<name>A0ACC2NXB1_9HYME</name>